<feature type="transmembrane region" description="Helical" evidence="5">
    <location>
        <begin position="53"/>
        <end position="72"/>
    </location>
</feature>
<evidence type="ECO:0000256" key="5">
    <source>
        <dbReference type="SAM" id="Phobius"/>
    </source>
</evidence>
<gene>
    <name evidence="7" type="ORF">AMTR_s00070p00082830</name>
</gene>
<name>U5DGI5_AMBTC</name>
<dbReference type="eggNOG" id="ENOG502S0SZ">
    <property type="taxonomic scope" value="Eukaryota"/>
</dbReference>
<evidence type="ECO:0000259" key="6">
    <source>
        <dbReference type="Pfam" id="PF03168"/>
    </source>
</evidence>
<dbReference type="Gene3D" id="2.60.40.1820">
    <property type="match status" value="1"/>
</dbReference>
<dbReference type="PANTHER" id="PTHR31234:SF4">
    <property type="entry name" value="EXPRESSED PROTEIN"/>
    <property type="match status" value="1"/>
</dbReference>
<dbReference type="STRING" id="13333.U5DGI5"/>
<evidence type="ECO:0000256" key="1">
    <source>
        <dbReference type="ARBA" id="ARBA00004167"/>
    </source>
</evidence>
<dbReference type="GO" id="GO:0098542">
    <property type="term" value="P:defense response to other organism"/>
    <property type="evidence" value="ECO:0007669"/>
    <property type="project" value="InterPro"/>
</dbReference>
<keyword evidence="8" id="KW-1185">Reference proteome</keyword>
<dbReference type="Gramene" id="ERN20592">
    <property type="protein sequence ID" value="ERN20592"/>
    <property type="gene ID" value="AMTR_s00070p00082830"/>
</dbReference>
<dbReference type="EMBL" id="KI392058">
    <property type="protein sequence ID" value="ERN20592.1"/>
    <property type="molecule type" value="Genomic_DNA"/>
</dbReference>
<evidence type="ECO:0000256" key="4">
    <source>
        <dbReference type="ARBA" id="ARBA00023136"/>
    </source>
</evidence>
<evidence type="ECO:0000313" key="7">
    <source>
        <dbReference type="EMBL" id="ERN20592.1"/>
    </source>
</evidence>
<keyword evidence="4 5" id="KW-0472">Membrane</keyword>
<dbReference type="HOGENOM" id="CLU_822191_0_0_1"/>
<evidence type="ECO:0000256" key="2">
    <source>
        <dbReference type="ARBA" id="ARBA00022692"/>
    </source>
</evidence>
<dbReference type="Proteomes" id="UP000017836">
    <property type="component" value="Unassembled WGS sequence"/>
</dbReference>
<dbReference type="GO" id="GO:0016020">
    <property type="term" value="C:membrane"/>
    <property type="evidence" value="ECO:0007669"/>
    <property type="project" value="UniProtKB-SubCell"/>
</dbReference>
<proteinExistence type="predicted"/>
<feature type="domain" description="Late embryogenesis abundant protein LEA-2 subgroup" evidence="6">
    <location>
        <begin position="110"/>
        <end position="194"/>
    </location>
</feature>
<evidence type="ECO:0000256" key="3">
    <source>
        <dbReference type="ARBA" id="ARBA00022989"/>
    </source>
</evidence>
<dbReference type="InterPro" id="IPR044839">
    <property type="entry name" value="NDR1-like"/>
</dbReference>
<dbReference type="InterPro" id="IPR004864">
    <property type="entry name" value="LEA_2"/>
</dbReference>
<reference evidence="8" key="1">
    <citation type="journal article" date="2013" name="Science">
        <title>The Amborella genome and the evolution of flowering plants.</title>
        <authorList>
            <consortium name="Amborella Genome Project"/>
        </authorList>
    </citation>
    <scope>NUCLEOTIDE SEQUENCE [LARGE SCALE GENOMIC DNA]</scope>
</reference>
<comment type="subcellular location">
    <subcellularLocation>
        <location evidence="1">Membrane</location>
        <topology evidence="1">Single-pass membrane protein</topology>
    </subcellularLocation>
</comment>
<dbReference type="AlphaFoldDB" id="U5DGI5"/>
<sequence>MAGADQKEGASSPLWYPPPLHHHHHQQQEPHPHYVLLLPAPPRYTRARRYCSNAWACASLVLLFALLFFFLWPSKPQIRVARASLNHVHFSTDQSSIFPSVLMDISMDLTLRVRNRDFFSLDYERVVVWIGYRGRKLGFVRSEGGELKARGSSYVNATLHLNGIQVLEDAFYLIEDLARGSVPLYTITEFKGHLHILNFRMPLQITPLNDLCLEDEWLCLRVASGPPHSLRSTRITSIFIDPSLPPPPSQRFLCLCSPSACSPPWRNSSPPYPLPIFGPISASPIPYSGFLCPGSSLSPSLGPSHLLFVCRLPPLLVDGIIIIHLNNPHHSALEVSLQ</sequence>
<evidence type="ECO:0000313" key="8">
    <source>
        <dbReference type="Proteomes" id="UP000017836"/>
    </source>
</evidence>
<dbReference type="PANTHER" id="PTHR31234">
    <property type="entry name" value="LATE EMBRYOGENESIS ABUNDANT (LEA) HYDROXYPROLINE-RICH GLYCOPROTEIN FAMILY"/>
    <property type="match status" value="1"/>
</dbReference>
<dbReference type="Pfam" id="PF03168">
    <property type="entry name" value="LEA_2"/>
    <property type="match status" value="1"/>
</dbReference>
<organism evidence="7 8">
    <name type="scientific">Amborella trichopoda</name>
    <dbReference type="NCBI Taxonomy" id="13333"/>
    <lineage>
        <taxon>Eukaryota</taxon>
        <taxon>Viridiplantae</taxon>
        <taxon>Streptophyta</taxon>
        <taxon>Embryophyta</taxon>
        <taxon>Tracheophyta</taxon>
        <taxon>Spermatophyta</taxon>
        <taxon>Magnoliopsida</taxon>
        <taxon>Amborellales</taxon>
        <taxon>Amborellaceae</taxon>
        <taxon>Amborella</taxon>
    </lineage>
</organism>
<protein>
    <recommendedName>
        <fullName evidence="6">Late embryogenesis abundant protein LEA-2 subgroup domain-containing protein</fullName>
    </recommendedName>
</protein>
<keyword evidence="3 5" id="KW-1133">Transmembrane helix</keyword>
<keyword evidence="2 5" id="KW-0812">Transmembrane</keyword>
<accession>U5DGI5</accession>